<evidence type="ECO:0000313" key="2">
    <source>
        <dbReference type="Proteomes" id="UP001056120"/>
    </source>
</evidence>
<dbReference type="EMBL" id="CM042038">
    <property type="protein sequence ID" value="KAI3732865.1"/>
    <property type="molecule type" value="Genomic_DNA"/>
</dbReference>
<gene>
    <name evidence="1" type="ORF">L1987_64075</name>
</gene>
<reference evidence="1 2" key="2">
    <citation type="journal article" date="2022" name="Mol. Ecol. Resour.">
        <title>The genomes of chicory, endive, great burdock and yacon provide insights into Asteraceae paleo-polyploidization history and plant inulin production.</title>
        <authorList>
            <person name="Fan W."/>
            <person name="Wang S."/>
            <person name="Wang H."/>
            <person name="Wang A."/>
            <person name="Jiang F."/>
            <person name="Liu H."/>
            <person name="Zhao H."/>
            <person name="Xu D."/>
            <person name="Zhang Y."/>
        </authorList>
    </citation>
    <scope>NUCLEOTIDE SEQUENCE [LARGE SCALE GENOMIC DNA]</scope>
    <source>
        <strain evidence="2">cv. Yunnan</strain>
        <tissue evidence="1">Leaves</tissue>
    </source>
</reference>
<comment type="caution">
    <text evidence="1">The sequence shown here is derived from an EMBL/GenBank/DDBJ whole genome shotgun (WGS) entry which is preliminary data.</text>
</comment>
<organism evidence="1 2">
    <name type="scientific">Smallanthus sonchifolius</name>
    <dbReference type="NCBI Taxonomy" id="185202"/>
    <lineage>
        <taxon>Eukaryota</taxon>
        <taxon>Viridiplantae</taxon>
        <taxon>Streptophyta</taxon>
        <taxon>Embryophyta</taxon>
        <taxon>Tracheophyta</taxon>
        <taxon>Spermatophyta</taxon>
        <taxon>Magnoliopsida</taxon>
        <taxon>eudicotyledons</taxon>
        <taxon>Gunneridae</taxon>
        <taxon>Pentapetalae</taxon>
        <taxon>asterids</taxon>
        <taxon>campanulids</taxon>
        <taxon>Asterales</taxon>
        <taxon>Asteraceae</taxon>
        <taxon>Asteroideae</taxon>
        <taxon>Heliantheae alliance</taxon>
        <taxon>Millerieae</taxon>
        <taxon>Smallanthus</taxon>
    </lineage>
</organism>
<accession>A0ACB9CF29</accession>
<sequence length="180" mass="19068">MGEAGGRHELHRELIPAHIEVNSLGSPQTPCNKIDGPFGASDQVGPSFTMGQFPCASSKKRPRIFRSPIPTDSPNEISTAEEGGNRVDIPIFPDLKNLAFLYSGSYDDSLSLEPAQSEGVFGAGSDTVIPESHPAGDAGEVDKEVADTIEVGNCVGIQVGEFVNHVRLLIHGEGVFDGLQ</sequence>
<reference evidence="2" key="1">
    <citation type="journal article" date="2022" name="Mol. Ecol. Resour.">
        <title>The genomes of chicory, endive, great burdock and yacon provide insights into Asteraceae palaeo-polyploidization history and plant inulin production.</title>
        <authorList>
            <person name="Fan W."/>
            <person name="Wang S."/>
            <person name="Wang H."/>
            <person name="Wang A."/>
            <person name="Jiang F."/>
            <person name="Liu H."/>
            <person name="Zhao H."/>
            <person name="Xu D."/>
            <person name="Zhang Y."/>
        </authorList>
    </citation>
    <scope>NUCLEOTIDE SEQUENCE [LARGE SCALE GENOMIC DNA]</scope>
    <source>
        <strain evidence="2">cv. Yunnan</strain>
    </source>
</reference>
<protein>
    <submittedName>
        <fullName evidence="1">Uncharacterized protein</fullName>
    </submittedName>
</protein>
<evidence type="ECO:0000313" key="1">
    <source>
        <dbReference type="EMBL" id="KAI3732865.1"/>
    </source>
</evidence>
<name>A0ACB9CF29_9ASTR</name>
<dbReference type="Proteomes" id="UP001056120">
    <property type="component" value="Linkage Group LG21"/>
</dbReference>
<proteinExistence type="predicted"/>
<keyword evidence="2" id="KW-1185">Reference proteome</keyword>